<reference evidence="5 6" key="1">
    <citation type="submission" date="2024-03" db="EMBL/GenBank/DDBJ databases">
        <title>Novel species of the genus Variovorax.</title>
        <authorList>
            <person name="Liu Q."/>
            <person name="Xin Y.-H."/>
        </authorList>
    </citation>
    <scope>NUCLEOTIDE SEQUENCE [LARGE SCALE GENOMIC DNA]</scope>
    <source>
        <strain evidence="5 6">KACC 18901</strain>
    </source>
</reference>
<feature type="domain" description="Ketosynthase family 3 (KS3)" evidence="4">
    <location>
        <begin position="1"/>
        <end position="354"/>
    </location>
</feature>
<dbReference type="Proteomes" id="UP001367030">
    <property type="component" value="Unassembled WGS sequence"/>
</dbReference>
<dbReference type="PROSITE" id="PS52004">
    <property type="entry name" value="KS3_2"/>
    <property type="match status" value="1"/>
</dbReference>
<comment type="similarity">
    <text evidence="1 3">Belongs to the thiolase-like superfamily. Beta-ketoacyl-ACP synthases family.</text>
</comment>
<dbReference type="InterPro" id="IPR016039">
    <property type="entry name" value="Thiolase-like"/>
</dbReference>
<dbReference type="SUPFAM" id="SSF53901">
    <property type="entry name" value="Thiolase-like"/>
    <property type="match status" value="1"/>
</dbReference>
<dbReference type="InterPro" id="IPR000794">
    <property type="entry name" value="Beta-ketoacyl_synthase"/>
</dbReference>
<name>A0ABU8X2B6_9BURK</name>
<dbReference type="InterPro" id="IPR020841">
    <property type="entry name" value="PKS_Beta-ketoAc_synthase_dom"/>
</dbReference>
<evidence type="ECO:0000256" key="1">
    <source>
        <dbReference type="ARBA" id="ARBA00008467"/>
    </source>
</evidence>
<organism evidence="5 6">
    <name type="scientific">Variovorax robiniae</name>
    <dbReference type="NCBI Taxonomy" id="1836199"/>
    <lineage>
        <taxon>Bacteria</taxon>
        <taxon>Pseudomonadati</taxon>
        <taxon>Pseudomonadota</taxon>
        <taxon>Betaproteobacteria</taxon>
        <taxon>Burkholderiales</taxon>
        <taxon>Comamonadaceae</taxon>
        <taxon>Variovorax</taxon>
    </lineage>
</organism>
<evidence type="ECO:0000256" key="2">
    <source>
        <dbReference type="ARBA" id="ARBA00022679"/>
    </source>
</evidence>
<evidence type="ECO:0000313" key="5">
    <source>
        <dbReference type="EMBL" id="MEJ8853947.1"/>
    </source>
</evidence>
<evidence type="ECO:0000313" key="6">
    <source>
        <dbReference type="Proteomes" id="UP001367030"/>
    </source>
</evidence>
<dbReference type="InterPro" id="IPR014031">
    <property type="entry name" value="Ketoacyl_synth_C"/>
</dbReference>
<dbReference type="SMART" id="SM00825">
    <property type="entry name" value="PKS_KS"/>
    <property type="match status" value="1"/>
</dbReference>
<keyword evidence="2 3" id="KW-0808">Transferase</keyword>
<dbReference type="PANTHER" id="PTHR11712">
    <property type="entry name" value="POLYKETIDE SYNTHASE-RELATED"/>
    <property type="match status" value="1"/>
</dbReference>
<dbReference type="Pfam" id="PF02801">
    <property type="entry name" value="Ketoacyl-synt_C"/>
    <property type="match status" value="1"/>
</dbReference>
<keyword evidence="6" id="KW-1185">Reference proteome</keyword>
<dbReference type="EMBL" id="JBBKZS010000002">
    <property type="protein sequence ID" value="MEJ8853947.1"/>
    <property type="molecule type" value="Genomic_DNA"/>
</dbReference>
<dbReference type="Pfam" id="PF00109">
    <property type="entry name" value="ketoacyl-synt"/>
    <property type="match status" value="1"/>
</dbReference>
<comment type="caution">
    <text evidence="5">The sequence shown here is derived from an EMBL/GenBank/DDBJ whole genome shotgun (WGS) entry which is preliminary data.</text>
</comment>
<dbReference type="InterPro" id="IPR014030">
    <property type="entry name" value="Ketoacyl_synth_N"/>
</dbReference>
<dbReference type="Gene3D" id="3.40.47.10">
    <property type="match status" value="1"/>
</dbReference>
<dbReference type="RefSeq" id="WP_340334044.1">
    <property type="nucleotide sequence ID" value="NZ_JBBKZS010000002.1"/>
</dbReference>
<dbReference type="PANTHER" id="PTHR11712:SF320">
    <property type="entry name" value="BETA-KETOACYL SYNTHASE"/>
    <property type="match status" value="1"/>
</dbReference>
<dbReference type="PROSITE" id="PS00606">
    <property type="entry name" value="KS3_1"/>
    <property type="match status" value="1"/>
</dbReference>
<protein>
    <submittedName>
        <fullName evidence="5">Beta-ketoacyl synthase N-terminal-like domain-containing protein</fullName>
    </submittedName>
</protein>
<evidence type="ECO:0000259" key="4">
    <source>
        <dbReference type="PROSITE" id="PS52004"/>
    </source>
</evidence>
<dbReference type="InterPro" id="IPR018201">
    <property type="entry name" value="Ketoacyl_synth_AS"/>
</dbReference>
<evidence type="ECO:0000256" key="3">
    <source>
        <dbReference type="RuleBase" id="RU003694"/>
    </source>
</evidence>
<accession>A0ABU8X2B6</accession>
<proteinExistence type="inferred from homology"/>
<sequence length="357" mass="36165">MTAAVYLAGTGLACALGLDLPQSLAALRRGGVPATPTTVPGGFTWPLHALPPAEGDWVRQLRRTVRRVVAQCGLPCHLAAPEMPLFVASSSLDVGFEEQAGCFAGDVQVFADLVAEAIGWRGPVFTVSTACTSAVNAVLAAADLIRDGAVPHALVLGIEFSNRLTLAGFGGMQLLSPDRALPFGAGRDGLVLGEAVAAMVLSSTPSRWRVAGGANVVAGDTPTGADAGAIVAVTRAAMQRAGVRAEDIDLIKPQAAGSPANDAIEAAALKTVFASLPPMVALKPLIGHTLGAAGAAELVLLLGCIEAGAWPAGDYPLDPTLDVTLAAQAPTRLRHILFSAIGFGGGHAALVVEDCPS</sequence>
<gene>
    <name evidence="5" type="ORF">WKW79_05175</name>
</gene>